<proteinExistence type="predicted"/>
<reference evidence="2" key="1">
    <citation type="submission" date="2018-07" db="EMBL/GenBank/DDBJ databases">
        <authorList>
            <person name="Quirk P.G."/>
            <person name="Krulwich T.A."/>
        </authorList>
    </citation>
    <scope>NUCLEOTIDE SEQUENCE</scope>
</reference>
<dbReference type="SUPFAM" id="SSF52833">
    <property type="entry name" value="Thioredoxin-like"/>
    <property type="match status" value="1"/>
</dbReference>
<dbReference type="InterPro" id="IPR036249">
    <property type="entry name" value="Thioredoxin-like_sf"/>
</dbReference>
<dbReference type="GO" id="GO:0016209">
    <property type="term" value="F:antioxidant activity"/>
    <property type="evidence" value="ECO:0007669"/>
    <property type="project" value="InterPro"/>
</dbReference>
<dbReference type="InterPro" id="IPR013766">
    <property type="entry name" value="Thioredoxin_domain"/>
</dbReference>
<evidence type="ECO:0000313" key="2">
    <source>
        <dbReference type="EMBL" id="SUS06602.1"/>
    </source>
</evidence>
<accession>A0A380TDP7</accession>
<gene>
    <name evidence="2" type="ORF">DF3PB_300014</name>
</gene>
<feature type="domain" description="Thioredoxin" evidence="1">
    <location>
        <begin position="43"/>
        <end position="216"/>
    </location>
</feature>
<dbReference type="InterPro" id="IPR000866">
    <property type="entry name" value="AhpC/TSA"/>
</dbReference>
<dbReference type="PROSITE" id="PS51352">
    <property type="entry name" value="THIOREDOXIN_2"/>
    <property type="match status" value="1"/>
</dbReference>
<sequence length="229" mass="24140">MTLADTLAEARATWRRGFTPEQVRTMDYAAQWLEQSGVEGGALRSGELAPEFALADANGRVVRLFDRLDRGPVVLTFTCGPWCPLCAAVLAAYAPLAPLIAASGATLLAISPMLAQTVPLAAADAFEGLTRLSDPGAKVCQLFGLRYPVPGPLQAVYRARGIDLMGRNGGHTAFLPIPASYVIDQSGIAAAAFVCPDHRACAEPEAIVTAVGAVEGKREDDRRALGHAR</sequence>
<dbReference type="GO" id="GO:0016491">
    <property type="term" value="F:oxidoreductase activity"/>
    <property type="evidence" value="ECO:0007669"/>
    <property type="project" value="InterPro"/>
</dbReference>
<protein>
    <submittedName>
        <fullName evidence="2">Putative Alkyl hydroperoxide reductase</fullName>
    </submittedName>
</protein>
<dbReference type="Pfam" id="PF00578">
    <property type="entry name" value="AhpC-TSA"/>
    <property type="match status" value="1"/>
</dbReference>
<dbReference type="CDD" id="cd02970">
    <property type="entry name" value="PRX_like2"/>
    <property type="match status" value="1"/>
</dbReference>
<evidence type="ECO:0000259" key="1">
    <source>
        <dbReference type="PROSITE" id="PS51352"/>
    </source>
</evidence>
<organism evidence="2">
    <name type="scientific">metagenome</name>
    <dbReference type="NCBI Taxonomy" id="256318"/>
    <lineage>
        <taxon>unclassified sequences</taxon>
        <taxon>metagenomes</taxon>
    </lineage>
</organism>
<name>A0A380TDP7_9ZZZZ</name>
<dbReference type="Gene3D" id="3.40.30.10">
    <property type="entry name" value="Glutaredoxin"/>
    <property type="match status" value="1"/>
</dbReference>
<dbReference type="EMBL" id="UIDG01000224">
    <property type="protein sequence ID" value="SUS06602.1"/>
    <property type="molecule type" value="Genomic_DNA"/>
</dbReference>
<dbReference type="AlphaFoldDB" id="A0A380TDP7"/>